<dbReference type="SMART" id="SM00422">
    <property type="entry name" value="HTH_MERR"/>
    <property type="match status" value="1"/>
</dbReference>
<organism evidence="7 8">
    <name type="scientific">Erysipelothrix larvae</name>
    <dbReference type="NCBI Taxonomy" id="1514105"/>
    <lineage>
        <taxon>Bacteria</taxon>
        <taxon>Bacillati</taxon>
        <taxon>Bacillota</taxon>
        <taxon>Erysipelotrichia</taxon>
        <taxon>Erysipelotrichales</taxon>
        <taxon>Erysipelotrichaceae</taxon>
        <taxon>Erysipelothrix</taxon>
    </lineage>
</organism>
<feature type="coiled-coil region" evidence="5">
    <location>
        <begin position="75"/>
        <end position="102"/>
    </location>
</feature>
<keyword evidence="3" id="KW-0238">DNA-binding</keyword>
<feature type="domain" description="HTH merR-type" evidence="6">
    <location>
        <begin position="1"/>
        <end position="70"/>
    </location>
</feature>
<dbReference type="PANTHER" id="PTHR30204">
    <property type="entry name" value="REDOX-CYCLING DRUG-SENSING TRANSCRIPTIONAL ACTIVATOR SOXR"/>
    <property type="match status" value="1"/>
</dbReference>
<evidence type="ECO:0000259" key="6">
    <source>
        <dbReference type="PROSITE" id="PS50937"/>
    </source>
</evidence>
<reference evidence="7 8" key="1">
    <citation type="submission" date="2015-10" db="EMBL/GenBank/DDBJ databases">
        <title>Erysipelothrix larvae sp. LV19 isolated from the larval gut of the rhinoceros beetle, Trypoxylus dichotomus.</title>
        <authorList>
            <person name="Lim S."/>
            <person name="Kim B.-C."/>
        </authorList>
    </citation>
    <scope>NUCLEOTIDE SEQUENCE [LARGE SCALE GENOMIC DNA]</scope>
    <source>
        <strain evidence="7 8">LV19</strain>
    </source>
</reference>
<dbReference type="PROSITE" id="PS50937">
    <property type="entry name" value="HTH_MERR_2"/>
    <property type="match status" value="1"/>
</dbReference>
<gene>
    <name evidence="7" type="ORF">AOC36_02185</name>
</gene>
<keyword evidence="1" id="KW-0678">Repressor</keyword>
<dbReference type="InterPro" id="IPR047057">
    <property type="entry name" value="MerR_fam"/>
</dbReference>
<dbReference type="InterPro" id="IPR000551">
    <property type="entry name" value="MerR-type_HTH_dom"/>
</dbReference>
<name>A0A0X8GYY9_9FIRM</name>
<evidence type="ECO:0000256" key="3">
    <source>
        <dbReference type="ARBA" id="ARBA00023125"/>
    </source>
</evidence>
<accession>A0A0X8GYY9</accession>
<dbReference type="PANTHER" id="PTHR30204:SF69">
    <property type="entry name" value="MERR-FAMILY TRANSCRIPTIONAL REGULATOR"/>
    <property type="match status" value="1"/>
</dbReference>
<evidence type="ECO:0000256" key="2">
    <source>
        <dbReference type="ARBA" id="ARBA00023015"/>
    </source>
</evidence>
<dbReference type="CDD" id="cd01109">
    <property type="entry name" value="HTH_YyaN"/>
    <property type="match status" value="1"/>
</dbReference>
<dbReference type="GO" id="GO:0003700">
    <property type="term" value="F:DNA-binding transcription factor activity"/>
    <property type="evidence" value="ECO:0007669"/>
    <property type="project" value="InterPro"/>
</dbReference>
<keyword evidence="2" id="KW-0805">Transcription regulation</keyword>
<dbReference type="SUPFAM" id="SSF46955">
    <property type="entry name" value="Putative DNA-binding domain"/>
    <property type="match status" value="1"/>
</dbReference>
<evidence type="ECO:0000256" key="1">
    <source>
        <dbReference type="ARBA" id="ARBA00022491"/>
    </source>
</evidence>
<dbReference type="STRING" id="1514105.AOC36_02185"/>
<dbReference type="GO" id="GO:0003677">
    <property type="term" value="F:DNA binding"/>
    <property type="evidence" value="ECO:0007669"/>
    <property type="project" value="UniProtKB-KW"/>
</dbReference>
<keyword evidence="4" id="KW-0804">Transcription</keyword>
<dbReference type="EMBL" id="CP013213">
    <property type="protein sequence ID" value="AMC92834.1"/>
    <property type="molecule type" value="Genomic_DNA"/>
</dbReference>
<evidence type="ECO:0000313" key="8">
    <source>
        <dbReference type="Proteomes" id="UP000063781"/>
    </source>
</evidence>
<dbReference type="RefSeq" id="WP_067630783.1">
    <property type="nucleotide sequence ID" value="NZ_CP013213.1"/>
</dbReference>
<dbReference type="OrthoDB" id="6160at2"/>
<dbReference type="Proteomes" id="UP000063781">
    <property type="component" value="Chromosome"/>
</dbReference>
<sequence length="132" mass="15349">MATMKEVCTQLDLSYETLKYYCNEGLVPNHTRDKNNHRIFSEKDIQWISGLLCLRDCGMSIKDMKQYMAYAYEGMDSILKRKAMLEETKQDLEARLSVIQRSLDFIDTKQQYYDDVLAGKIALTSNLNLDEA</sequence>
<proteinExistence type="predicted"/>
<dbReference type="Gene3D" id="1.10.1660.10">
    <property type="match status" value="1"/>
</dbReference>
<protein>
    <submittedName>
        <fullName evidence="7">Transcriptional regulator</fullName>
    </submittedName>
</protein>
<dbReference type="AlphaFoldDB" id="A0A0X8GYY9"/>
<dbReference type="Pfam" id="PF13411">
    <property type="entry name" value="MerR_1"/>
    <property type="match status" value="1"/>
</dbReference>
<evidence type="ECO:0000313" key="7">
    <source>
        <dbReference type="EMBL" id="AMC92834.1"/>
    </source>
</evidence>
<keyword evidence="5" id="KW-0175">Coiled coil</keyword>
<keyword evidence="8" id="KW-1185">Reference proteome</keyword>
<dbReference type="KEGG" id="erl:AOC36_02185"/>
<evidence type="ECO:0000256" key="5">
    <source>
        <dbReference type="SAM" id="Coils"/>
    </source>
</evidence>
<evidence type="ECO:0000256" key="4">
    <source>
        <dbReference type="ARBA" id="ARBA00023163"/>
    </source>
</evidence>
<dbReference type="InterPro" id="IPR009061">
    <property type="entry name" value="DNA-bd_dom_put_sf"/>
</dbReference>